<evidence type="ECO:0000313" key="1">
    <source>
        <dbReference type="EMBL" id="CAJ37817.1"/>
    </source>
</evidence>
<proteinExistence type="predicted"/>
<keyword evidence="2" id="KW-1185">Reference proteome</keyword>
<dbReference type="KEGG" id="rci:RRC26"/>
<dbReference type="EMBL" id="AM114193">
    <property type="protein sequence ID" value="CAJ37817.1"/>
    <property type="molecule type" value="Genomic_DNA"/>
</dbReference>
<dbReference type="STRING" id="351160.RRC26"/>
<accession>Q0W1C6</accession>
<dbReference type="Proteomes" id="UP000000663">
    <property type="component" value="Chromosome"/>
</dbReference>
<protein>
    <submittedName>
        <fullName evidence="1">Uncharacterized protein</fullName>
    </submittedName>
</protein>
<dbReference type="eggNOG" id="arCOG07449">
    <property type="taxonomic scope" value="Archaea"/>
</dbReference>
<dbReference type="AlphaFoldDB" id="Q0W1C6"/>
<name>Q0W1C6_METAR</name>
<reference evidence="1 2" key="1">
    <citation type="journal article" date="2006" name="Science">
        <title>Genome of rice cluster I archaea -- the key methane producers in the rice rhizosphere.</title>
        <authorList>
            <person name="Erkel C."/>
            <person name="Kube M."/>
            <person name="Reinhardt R."/>
            <person name="Liesack W."/>
        </authorList>
    </citation>
    <scope>NUCLEOTIDE SEQUENCE [LARGE SCALE GENOMIC DNA]</scope>
    <source>
        <strain evidence="2">DSM 22066 / NBRC 105507 / MRE50</strain>
    </source>
</reference>
<evidence type="ECO:0000313" key="2">
    <source>
        <dbReference type="Proteomes" id="UP000000663"/>
    </source>
</evidence>
<organism evidence="1 2">
    <name type="scientific">Methanocella arvoryzae (strain DSM 22066 / NBRC 105507 / MRE50)</name>
    <dbReference type="NCBI Taxonomy" id="351160"/>
    <lineage>
        <taxon>Archaea</taxon>
        <taxon>Methanobacteriati</taxon>
        <taxon>Methanobacteriota</taxon>
        <taxon>Stenosarchaea group</taxon>
        <taxon>Methanomicrobia</taxon>
        <taxon>Methanocellales</taxon>
        <taxon>Methanocellaceae</taxon>
        <taxon>Methanocella</taxon>
    </lineage>
</organism>
<gene>
    <name evidence="1" type="ORF">RRC26</name>
</gene>
<sequence length="173" mass="19696">MVINPMRCPGCKEETFEEELIQGKCPLCGTKVMEARDTPPQSASEPFIKCISDYEESPLDFGDGPVRDIINDIFEDIFSGVERTLLISYMAYDISQNTGLEIKQARNVARQVVDMDEASFEFDVVPAWYDEFKLKKCARCGRLHLMIGKKVLKGRIEDGVGEYDIEYVCRRCS</sequence>